<feature type="domain" description="Helicase C-terminal" evidence="19">
    <location>
        <begin position="217"/>
        <end position="362"/>
    </location>
</feature>
<evidence type="ECO:0000256" key="11">
    <source>
        <dbReference type="ARBA" id="ARBA00023125"/>
    </source>
</evidence>
<dbReference type="GO" id="GO:0043138">
    <property type="term" value="F:3'-5' DNA helicase activity"/>
    <property type="evidence" value="ECO:0007669"/>
    <property type="project" value="UniProtKB-EC"/>
</dbReference>
<evidence type="ECO:0000256" key="6">
    <source>
        <dbReference type="ARBA" id="ARBA00022763"/>
    </source>
</evidence>
<accession>A0A161VAB1</accession>
<dbReference type="SMART" id="SM00956">
    <property type="entry name" value="RQC"/>
    <property type="match status" value="1"/>
</dbReference>
<keyword evidence="14" id="KW-0413">Isomerase</keyword>
<comment type="catalytic activity">
    <reaction evidence="15">
        <text>Couples ATP hydrolysis with the unwinding of duplex DNA by translocating in the 3'-5' direction.</text>
        <dbReference type="EC" id="5.6.2.4"/>
    </reaction>
</comment>
<dbReference type="PANTHER" id="PTHR13710:SF105">
    <property type="entry name" value="ATP-DEPENDENT DNA HELICASE Q1"/>
    <property type="match status" value="1"/>
</dbReference>
<dbReference type="Gene3D" id="1.10.150.80">
    <property type="entry name" value="HRDC domain"/>
    <property type="match status" value="1"/>
</dbReference>
<dbReference type="GO" id="GO:0009432">
    <property type="term" value="P:SOS response"/>
    <property type="evidence" value="ECO:0007669"/>
    <property type="project" value="UniProtKB-UniRule"/>
</dbReference>
<dbReference type="Proteomes" id="UP000192161">
    <property type="component" value="Chromosome"/>
</dbReference>
<keyword evidence="8 21" id="KW-0347">Helicase</keyword>
<dbReference type="SMART" id="SM00341">
    <property type="entry name" value="HRDC"/>
    <property type="match status" value="1"/>
</dbReference>
<keyword evidence="5" id="KW-0547">Nucleotide-binding</keyword>
<dbReference type="GO" id="GO:0016787">
    <property type="term" value="F:hydrolase activity"/>
    <property type="evidence" value="ECO:0007669"/>
    <property type="project" value="UniProtKB-KW"/>
</dbReference>
<dbReference type="NCBIfam" id="TIGR00614">
    <property type="entry name" value="recQ_fam"/>
    <property type="match status" value="1"/>
</dbReference>
<dbReference type="Pfam" id="PF16124">
    <property type="entry name" value="RecQ_Zn_bind"/>
    <property type="match status" value="1"/>
</dbReference>
<keyword evidence="11" id="KW-0238">DNA-binding</keyword>
<dbReference type="InterPro" id="IPR001650">
    <property type="entry name" value="Helicase_C-like"/>
</dbReference>
<sequence length="593" mass="66728">MNLEIKLKEIFGYDYFRNGQKQIIEQVLAGQATLGILPTGAGKSICYQLPAVIQSGLTLVISPLISLMKDQVDQLNIAGIPATFINSTLEEGESYQRMRQVENGEIKLLFVAPERFSLDYFNNFLQKLPIDLVAIDEAHCISQWGHDFRPSYVDFAAHLKDLPTRPTVLALTATATPKVADDIQSLLSISPSHTIKTGFLRENLRFEVVKGMDKRTFLKNYLKNQESESAGIIYASTRKEVEEICEWLNHNHFKAVRYHAGLSERERQMNQELFLFDEVPIMVATNAFGMGINKPNVRFVIHYAIPATIESYYQEAGRAGRDGLESDAILLFSPNDLRIRNFLIEQGEGDEGHKELEYEKLRQMQAYTSAETCLQRYILQYFGDEGEDCKKCSNCLDERELLDITVDAQKVLSCVVRMGERFGKTAVAQVLIGSKNKNIAKWNFEGLSTFGIMKNYSQKTVGELIDFLSAEGYLNVTTGKFPLLLLSAQGLKVLKGQVKVSRRASLIIESKATVVHHFDEECFASIRSLRLELAKEEGVPPFMIFSDSALKEMAQVLPDSPSQFLQISGVGPVKLEKYGTAFISKISEYEKAK</sequence>
<dbReference type="NCBIfam" id="TIGR01389">
    <property type="entry name" value="recQ"/>
    <property type="match status" value="1"/>
</dbReference>
<dbReference type="PROSITE" id="PS51192">
    <property type="entry name" value="HELICASE_ATP_BIND_1"/>
    <property type="match status" value="1"/>
</dbReference>
<dbReference type="SMART" id="SM00490">
    <property type="entry name" value="HELICc"/>
    <property type="match status" value="1"/>
</dbReference>
<dbReference type="Pfam" id="PF00270">
    <property type="entry name" value="DEAD"/>
    <property type="match status" value="1"/>
</dbReference>
<dbReference type="CDD" id="cd18794">
    <property type="entry name" value="SF2_C_RecQ"/>
    <property type="match status" value="1"/>
</dbReference>
<dbReference type="EMBL" id="CP015901">
    <property type="protein sequence ID" value="ARE24085.1"/>
    <property type="molecule type" value="Genomic_DNA"/>
</dbReference>
<evidence type="ECO:0000259" key="18">
    <source>
        <dbReference type="PROSITE" id="PS51192"/>
    </source>
</evidence>
<dbReference type="GO" id="GO:0006281">
    <property type="term" value="P:DNA repair"/>
    <property type="evidence" value="ECO:0007669"/>
    <property type="project" value="UniProtKB-KW"/>
</dbReference>
<dbReference type="GO" id="GO:0046872">
    <property type="term" value="F:metal ion binding"/>
    <property type="evidence" value="ECO:0007669"/>
    <property type="project" value="UniProtKB-KW"/>
</dbReference>
<evidence type="ECO:0000256" key="15">
    <source>
        <dbReference type="ARBA" id="ARBA00034617"/>
    </source>
</evidence>
<keyword evidence="4" id="KW-0479">Metal-binding</keyword>
<dbReference type="InterPro" id="IPR032284">
    <property type="entry name" value="RecQ_Zn-bd"/>
</dbReference>
<evidence type="ECO:0000259" key="19">
    <source>
        <dbReference type="PROSITE" id="PS51194"/>
    </source>
</evidence>
<dbReference type="RefSeq" id="WP_011676817.1">
    <property type="nucleotide sequence ID" value="NZ_CP015899.2"/>
</dbReference>
<dbReference type="Gene3D" id="1.10.10.10">
    <property type="entry name" value="Winged helix-like DNA-binding domain superfamily/Winged helix DNA-binding domain"/>
    <property type="match status" value="1"/>
</dbReference>
<evidence type="ECO:0000313" key="21">
    <source>
        <dbReference type="EMBL" id="ARE29110.1"/>
    </source>
</evidence>
<dbReference type="SUPFAM" id="SSF46785">
    <property type="entry name" value="Winged helix' DNA-binding domain"/>
    <property type="match status" value="1"/>
</dbReference>
<dbReference type="SUPFAM" id="SSF47819">
    <property type="entry name" value="HRDC-like"/>
    <property type="match status" value="1"/>
</dbReference>
<feature type="domain" description="HRDC" evidence="17">
    <location>
        <begin position="516"/>
        <end position="593"/>
    </location>
</feature>
<dbReference type="InterPro" id="IPR018982">
    <property type="entry name" value="RQC_domain"/>
</dbReference>
<evidence type="ECO:0000256" key="7">
    <source>
        <dbReference type="ARBA" id="ARBA00022801"/>
    </source>
</evidence>
<dbReference type="GO" id="GO:0043590">
    <property type="term" value="C:bacterial nucleoid"/>
    <property type="evidence" value="ECO:0007669"/>
    <property type="project" value="TreeGrafter"/>
</dbReference>
<dbReference type="EC" id="5.6.2.4" evidence="16"/>
<dbReference type="CDD" id="cd17920">
    <property type="entry name" value="DEXHc_RecQ"/>
    <property type="match status" value="1"/>
</dbReference>
<feature type="domain" description="Helicase ATP-binding" evidence="18">
    <location>
        <begin position="24"/>
        <end position="193"/>
    </location>
</feature>
<evidence type="ECO:0000256" key="8">
    <source>
        <dbReference type="ARBA" id="ARBA00022806"/>
    </source>
</evidence>
<organism evidence="21 22">
    <name type="scientific">Lactococcus lactis subsp. cremoris</name>
    <name type="common">Streptococcus cremoris</name>
    <dbReference type="NCBI Taxonomy" id="1359"/>
    <lineage>
        <taxon>Bacteria</taxon>
        <taxon>Bacillati</taxon>
        <taxon>Bacillota</taxon>
        <taxon>Bacilli</taxon>
        <taxon>Lactobacillales</taxon>
        <taxon>Streptococcaceae</taxon>
        <taxon>Lactococcus</taxon>
    </lineage>
</organism>
<dbReference type="GO" id="GO:0006310">
    <property type="term" value="P:DNA recombination"/>
    <property type="evidence" value="ECO:0007669"/>
    <property type="project" value="UniProtKB-UniRule"/>
</dbReference>
<dbReference type="InterPro" id="IPR044876">
    <property type="entry name" value="HRDC_dom_sf"/>
</dbReference>
<dbReference type="InterPro" id="IPR004589">
    <property type="entry name" value="DNA_helicase_ATP-dep_RecQ"/>
</dbReference>
<dbReference type="GO" id="GO:0003677">
    <property type="term" value="F:DNA binding"/>
    <property type="evidence" value="ECO:0007669"/>
    <property type="project" value="UniProtKB-KW"/>
</dbReference>
<evidence type="ECO:0000256" key="1">
    <source>
        <dbReference type="ARBA" id="ARBA00001946"/>
    </source>
</evidence>
<dbReference type="InterPro" id="IPR011545">
    <property type="entry name" value="DEAD/DEAH_box_helicase_dom"/>
</dbReference>
<keyword evidence="9" id="KW-0862">Zinc</keyword>
<comment type="similarity">
    <text evidence="3">Belongs to the helicase family. RecQ subfamily.</text>
</comment>
<evidence type="ECO:0000256" key="5">
    <source>
        <dbReference type="ARBA" id="ARBA00022741"/>
    </source>
</evidence>
<dbReference type="InterPro" id="IPR010997">
    <property type="entry name" value="HRDC-like_sf"/>
</dbReference>
<evidence type="ECO:0000256" key="14">
    <source>
        <dbReference type="ARBA" id="ARBA00023235"/>
    </source>
</evidence>
<keyword evidence="10" id="KW-0067">ATP-binding</keyword>
<evidence type="ECO:0000256" key="16">
    <source>
        <dbReference type="NCBIfam" id="TIGR01389"/>
    </source>
</evidence>
<evidence type="ECO:0000313" key="20">
    <source>
        <dbReference type="EMBL" id="ARE24085.1"/>
    </source>
</evidence>
<evidence type="ECO:0000256" key="4">
    <source>
        <dbReference type="ARBA" id="ARBA00022723"/>
    </source>
</evidence>
<keyword evidence="13" id="KW-0234">DNA repair</keyword>
<evidence type="ECO:0000256" key="9">
    <source>
        <dbReference type="ARBA" id="ARBA00022833"/>
    </source>
</evidence>
<dbReference type="InterPro" id="IPR006293">
    <property type="entry name" value="DNA_helicase_ATP-dep_RecQ_bac"/>
</dbReference>
<evidence type="ECO:0000256" key="3">
    <source>
        <dbReference type="ARBA" id="ARBA00005446"/>
    </source>
</evidence>
<dbReference type="GO" id="GO:0030894">
    <property type="term" value="C:replisome"/>
    <property type="evidence" value="ECO:0007669"/>
    <property type="project" value="TreeGrafter"/>
</dbReference>
<dbReference type="SUPFAM" id="SSF52540">
    <property type="entry name" value="P-loop containing nucleoside triphosphate hydrolases"/>
    <property type="match status" value="1"/>
</dbReference>
<dbReference type="Proteomes" id="UP000191806">
    <property type="component" value="Chromosome"/>
</dbReference>
<keyword evidence="12" id="KW-0233">DNA recombination</keyword>
<dbReference type="InterPro" id="IPR036388">
    <property type="entry name" value="WH-like_DNA-bd_sf"/>
</dbReference>
<dbReference type="PROSITE" id="PS51194">
    <property type="entry name" value="HELICASE_CTER"/>
    <property type="match status" value="1"/>
</dbReference>
<dbReference type="Gene3D" id="3.40.50.300">
    <property type="entry name" value="P-loop containing nucleotide triphosphate hydrolases"/>
    <property type="match status" value="2"/>
</dbReference>
<dbReference type="PROSITE" id="PS50967">
    <property type="entry name" value="HRDC"/>
    <property type="match status" value="1"/>
</dbReference>
<evidence type="ECO:0000256" key="10">
    <source>
        <dbReference type="ARBA" id="ARBA00022840"/>
    </source>
</evidence>
<dbReference type="InterPro" id="IPR014001">
    <property type="entry name" value="Helicase_ATP-bd"/>
</dbReference>
<keyword evidence="7 21" id="KW-0378">Hydrolase</keyword>
<evidence type="ECO:0000256" key="12">
    <source>
        <dbReference type="ARBA" id="ARBA00023172"/>
    </source>
</evidence>
<dbReference type="InterPro" id="IPR036390">
    <property type="entry name" value="WH_DNA-bd_sf"/>
</dbReference>
<protein>
    <recommendedName>
        <fullName evidence="16">DNA helicase RecQ</fullName>
        <ecNumber evidence="16">5.6.2.4</ecNumber>
    </recommendedName>
</protein>
<gene>
    <name evidence="21" type="primary">recQ</name>
    <name evidence="21" type="ORF">LLJM1_1757</name>
    <name evidence="20" type="ORF">LLJM3_1906</name>
</gene>
<comment type="cofactor">
    <cofactor evidence="1">
        <name>Mg(2+)</name>
        <dbReference type="ChEBI" id="CHEBI:18420"/>
    </cofactor>
</comment>
<dbReference type="FunFam" id="3.40.50.300:FF:001389">
    <property type="entry name" value="ATP-dependent DNA helicase RecQ"/>
    <property type="match status" value="1"/>
</dbReference>
<dbReference type="InterPro" id="IPR027417">
    <property type="entry name" value="P-loop_NTPase"/>
</dbReference>
<dbReference type="PANTHER" id="PTHR13710">
    <property type="entry name" value="DNA HELICASE RECQ FAMILY MEMBER"/>
    <property type="match status" value="1"/>
</dbReference>
<comment type="cofactor">
    <cofactor evidence="2">
        <name>Zn(2+)</name>
        <dbReference type="ChEBI" id="CHEBI:29105"/>
    </cofactor>
</comment>
<reference evidence="22 23" key="1">
    <citation type="journal article" date="2017" name="BMC Genomics">
        <title>Comparative and functional genomics of the Lactococcus lactis taxon; insights into evolution and niche adaptation.</title>
        <authorList>
            <person name="Kelleher P."/>
            <person name="Bottacini F."/>
            <person name="Mahony J."/>
            <person name="Kilcawley K.N."/>
            <person name="van Sinderen D."/>
        </authorList>
    </citation>
    <scope>NUCLEOTIDE SEQUENCE [LARGE SCALE GENOMIC DNA]</scope>
    <source>
        <strain evidence="21 22">JM1</strain>
        <strain evidence="20 23">JM3</strain>
    </source>
</reference>
<evidence type="ECO:0000256" key="13">
    <source>
        <dbReference type="ARBA" id="ARBA00023204"/>
    </source>
</evidence>
<dbReference type="AlphaFoldDB" id="A0A161VAB1"/>
<evidence type="ECO:0000313" key="23">
    <source>
        <dbReference type="Proteomes" id="UP000192161"/>
    </source>
</evidence>
<evidence type="ECO:0000259" key="17">
    <source>
        <dbReference type="PROSITE" id="PS50967"/>
    </source>
</evidence>
<evidence type="ECO:0000256" key="2">
    <source>
        <dbReference type="ARBA" id="ARBA00001947"/>
    </source>
</evidence>
<dbReference type="GO" id="GO:0005524">
    <property type="term" value="F:ATP binding"/>
    <property type="evidence" value="ECO:0007669"/>
    <property type="project" value="UniProtKB-KW"/>
</dbReference>
<dbReference type="InterPro" id="IPR002121">
    <property type="entry name" value="HRDC_dom"/>
</dbReference>
<dbReference type="Pfam" id="PF00570">
    <property type="entry name" value="HRDC"/>
    <property type="match status" value="1"/>
</dbReference>
<reference evidence="21" key="2">
    <citation type="submission" date="2023-03" db="EMBL/GenBank/DDBJ databases">
        <authorList>
            <person name="McDonnell B."/>
        </authorList>
    </citation>
    <scope>NUCLEOTIDE SEQUENCE</scope>
    <source>
        <strain evidence="21">JM1</strain>
        <strain evidence="20">JM3</strain>
    </source>
</reference>
<dbReference type="Pfam" id="PF09382">
    <property type="entry name" value="RQC"/>
    <property type="match status" value="1"/>
</dbReference>
<dbReference type="Pfam" id="PF00271">
    <property type="entry name" value="Helicase_C"/>
    <property type="match status" value="1"/>
</dbReference>
<dbReference type="GO" id="GO:0009378">
    <property type="term" value="F:four-way junction helicase activity"/>
    <property type="evidence" value="ECO:0007669"/>
    <property type="project" value="TreeGrafter"/>
</dbReference>
<dbReference type="GO" id="GO:0005737">
    <property type="term" value="C:cytoplasm"/>
    <property type="evidence" value="ECO:0007669"/>
    <property type="project" value="TreeGrafter"/>
</dbReference>
<evidence type="ECO:0000313" key="22">
    <source>
        <dbReference type="Proteomes" id="UP000191806"/>
    </source>
</evidence>
<name>A0A161VAB1_LACLC</name>
<dbReference type="SMART" id="SM00487">
    <property type="entry name" value="DEXDc"/>
    <property type="match status" value="1"/>
</dbReference>
<dbReference type="GO" id="GO:0006260">
    <property type="term" value="P:DNA replication"/>
    <property type="evidence" value="ECO:0007669"/>
    <property type="project" value="InterPro"/>
</dbReference>
<keyword evidence="6" id="KW-0227">DNA damage</keyword>
<proteinExistence type="inferred from homology"/>
<dbReference type="EMBL" id="CP015899">
    <property type="protein sequence ID" value="ARE29110.1"/>
    <property type="molecule type" value="Genomic_DNA"/>
</dbReference>